<proteinExistence type="predicted"/>
<organism evidence="1 2">
    <name type="scientific">Paraburkholderia kururiensis</name>
    <dbReference type="NCBI Taxonomy" id="984307"/>
    <lineage>
        <taxon>Bacteria</taxon>
        <taxon>Pseudomonadati</taxon>
        <taxon>Pseudomonadota</taxon>
        <taxon>Betaproteobacteria</taxon>
        <taxon>Burkholderiales</taxon>
        <taxon>Burkholderiaceae</taxon>
        <taxon>Paraburkholderia</taxon>
    </lineage>
</organism>
<keyword evidence="2" id="KW-1185">Reference proteome</keyword>
<reference evidence="1 2" key="1">
    <citation type="submission" date="2023-12" db="EMBL/GenBank/DDBJ databases">
        <title>Genome sequencing and assembly of bacterial species from a model synthetic community.</title>
        <authorList>
            <person name="Hogle S.L."/>
        </authorList>
    </citation>
    <scope>NUCLEOTIDE SEQUENCE [LARGE SCALE GENOMIC DNA]</scope>
    <source>
        <strain evidence="1 2">HAMBI 2494</strain>
    </source>
</reference>
<evidence type="ECO:0000313" key="2">
    <source>
        <dbReference type="Proteomes" id="UP001325479"/>
    </source>
</evidence>
<accession>A0ABZ0WSV6</accession>
<dbReference type="Proteomes" id="UP001325479">
    <property type="component" value="Chromosome"/>
</dbReference>
<sequence>MTTSAMENAAEMAAAARCNFAPRPPRSLPPYCPAFLFVINILPFYGRRPLMKFAQCDCGEIRKRPRASGMLLFVNPGLRNSCIFTGNSPLRAFSPMCRQCPRRAPRQAFAASPYRIAPRACSVLRVDSNRTTTAKNFLQASNFVS</sequence>
<dbReference type="EMBL" id="CP139965">
    <property type="protein sequence ID" value="WQD80477.1"/>
    <property type="molecule type" value="Genomic_DNA"/>
</dbReference>
<dbReference type="RefSeq" id="WP_232833379.1">
    <property type="nucleotide sequence ID" value="NZ_CP139965.1"/>
</dbReference>
<gene>
    <name evidence="1" type="ORF">U0042_12785</name>
</gene>
<evidence type="ECO:0000313" key="1">
    <source>
        <dbReference type="EMBL" id="WQD80477.1"/>
    </source>
</evidence>
<protein>
    <submittedName>
        <fullName evidence="1">Uncharacterized protein</fullName>
    </submittedName>
</protein>
<name>A0ABZ0WSV6_9BURK</name>